<dbReference type="PANTHER" id="PTHR36512:SF3">
    <property type="entry name" value="BLR5678 PROTEIN"/>
    <property type="match status" value="1"/>
</dbReference>
<protein>
    <submittedName>
        <fullName evidence="2">Uncharacterized protein</fullName>
    </submittedName>
</protein>
<dbReference type="InterPro" id="IPR005321">
    <property type="entry name" value="Peptidase_S58_DmpA"/>
</dbReference>
<comment type="caution">
    <text evidence="2">The sequence shown here is derived from an EMBL/GenBank/DDBJ whole genome shotgun (WGS) entry which is preliminary data.</text>
</comment>
<dbReference type="Proteomes" id="UP000677228">
    <property type="component" value="Unassembled WGS sequence"/>
</dbReference>
<gene>
    <name evidence="2" type="ORF">OVA965_LOCUS14070</name>
    <name evidence="3" type="ORF">TMI583_LOCUS14073</name>
</gene>
<dbReference type="Proteomes" id="UP000682733">
    <property type="component" value="Unassembled WGS sequence"/>
</dbReference>
<dbReference type="AlphaFoldDB" id="A0A8S2DSW8"/>
<evidence type="ECO:0000256" key="1">
    <source>
        <dbReference type="ARBA" id="ARBA00007068"/>
    </source>
</evidence>
<name>A0A8S2DSW8_9BILA</name>
<dbReference type="EMBL" id="CAJNOK010006012">
    <property type="protein sequence ID" value="CAF0990939.1"/>
    <property type="molecule type" value="Genomic_DNA"/>
</dbReference>
<dbReference type="EMBL" id="CAJOBA010006019">
    <property type="protein sequence ID" value="CAF3761017.1"/>
    <property type="molecule type" value="Genomic_DNA"/>
</dbReference>
<evidence type="ECO:0000313" key="2">
    <source>
        <dbReference type="EMBL" id="CAF0990939.1"/>
    </source>
</evidence>
<accession>A0A8S2DSW8</accession>
<dbReference type="SUPFAM" id="SSF56266">
    <property type="entry name" value="DmpA/ArgJ-like"/>
    <property type="match status" value="1"/>
</dbReference>
<sequence length="298" mass="32472">MRRTYRPSNDRFSEKPVFQTLKITTAPKARACDLGIPFNGQTGKHNTITDVSGIETDHTTLIDEKGKEAIRAGVTVVFPKGKNSLDRVFAAWFTLNGNGEMTDTTWIDESGLSGSPILITNTNSVGTVHDAVVKWYIDKSSDDDWDLAVVAKTWDGYFNDVNGFHVKKEHVFEAMNSAKSDSGVEGNVGGGTGMVMHDFKGGIGTSSGKDEDQGPIIVTVPRMHPNQQAGKTNGLANLGMLPNEQIDLLFNAIIEATEESIVNAMIAAETMEGINGNKVYAIPHDRLITILKKYNRIN</sequence>
<reference evidence="2" key="1">
    <citation type="submission" date="2021-02" db="EMBL/GenBank/DDBJ databases">
        <authorList>
            <person name="Nowell W R."/>
        </authorList>
    </citation>
    <scope>NUCLEOTIDE SEQUENCE</scope>
</reference>
<dbReference type="Pfam" id="PF03576">
    <property type="entry name" value="Peptidase_S58"/>
    <property type="match status" value="2"/>
</dbReference>
<evidence type="ECO:0000313" key="3">
    <source>
        <dbReference type="EMBL" id="CAF3761017.1"/>
    </source>
</evidence>
<dbReference type="Gene3D" id="3.60.70.12">
    <property type="entry name" value="L-amino peptidase D-ALA esterase/amidase"/>
    <property type="match status" value="2"/>
</dbReference>
<dbReference type="GO" id="GO:0004177">
    <property type="term" value="F:aminopeptidase activity"/>
    <property type="evidence" value="ECO:0007669"/>
    <property type="project" value="TreeGrafter"/>
</dbReference>
<organism evidence="2 4">
    <name type="scientific">Didymodactylos carnosus</name>
    <dbReference type="NCBI Taxonomy" id="1234261"/>
    <lineage>
        <taxon>Eukaryota</taxon>
        <taxon>Metazoa</taxon>
        <taxon>Spiralia</taxon>
        <taxon>Gnathifera</taxon>
        <taxon>Rotifera</taxon>
        <taxon>Eurotatoria</taxon>
        <taxon>Bdelloidea</taxon>
        <taxon>Philodinida</taxon>
        <taxon>Philodinidae</taxon>
        <taxon>Didymodactylos</taxon>
    </lineage>
</organism>
<evidence type="ECO:0000313" key="4">
    <source>
        <dbReference type="Proteomes" id="UP000677228"/>
    </source>
</evidence>
<comment type="similarity">
    <text evidence="1">Belongs to the peptidase S58 family.</text>
</comment>
<dbReference type="PANTHER" id="PTHR36512">
    <property type="entry name" value="D-AMINOPEPTIDASE"/>
    <property type="match status" value="1"/>
</dbReference>
<dbReference type="InterPro" id="IPR016117">
    <property type="entry name" value="ArgJ-like_dom_sf"/>
</dbReference>
<proteinExistence type="inferred from homology"/>